<dbReference type="Pfam" id="PF09574">
    <property type="entry name" value="DUF2374"/>
    <property type="match status" value="1"/>
</dbReference>
<keyword evidence="3" id="KW-1185">Reference proteome</keyword>
<proteinExistence type="predicted"/>
<evidence type="ECO:0000313" key="3">
    <source>
        <dbReference type="Proteomes" id="UP000535589"/>
    </source>
</evidence>
<keyword evidence="1" id="KW-1133">Transmembrane helix</keyword>
<feature type="transmembrane region" description="Helical" evidence="1">
    <location>
        <begin position="6"/>
        <end position="36"/>
    </location>
</feature>
<keyword evidence="1" id="KW-0472">Membrane</keyword>
<keyword evidence="1" id="KW-0812">Transmembrane</keyword>
<dbReference type="NCBIfam" id="TIGR02808">
    <property type="entry name" value="short_TIGR02808"/>
    <property type="match status" value="1"/>
</dbReference>
<dbReference type="Proteomes" id="UP000535589">
    <property type="component" value="Unassembled WGS sequence"/>
</dbReference>
<protein>
    <submittedName>
        <fullName evidence="2">TIGR02808 family protein</fullName>
    </submittedName>
</protein>
<evidence type="ECO:0000256" key="1">
    <source>
        <dbReference type="SAM" id="Phobius"/>
    </source>
</evidence>
<name>A0A7X8TMP1_9VIBR</name>
<comment type="caution">
    <text evidence="2">The sequence shown here is derived from an EMBL/GenBank/DDBJ whole genome shotgun (WGS) entry which is preliminary data.</text>
</comment>
<gene>
    <name evidence="2" type="ORF">HGP28_00385</name>
</gene>
<dbReference type="RefSeq" id="WP_168834453.1">
    <property type="nucleotide sequence ID" value="NZ_JABAIK010000001.1"/>
</dbReference>
<reference evidence="2 3" key="1">
    <citation type="submission" date="2020-04" db="EMBL/GenBank/DDBJ databases">
        <title>Vibrio sp. SM6, a novel species isolated from seawater.</title>
        <authorList>
            <person name="Wang X."/>
        </authorList>
    </citation>
    <scope>NUCLEOTIDE SEQUENCE [LARGE SCALE GENOMIC DNA]</scope>
    <source>
        <strain evidence="2 3">SM6</strain>
    </source>
</reference>
<organism evidence="2 3">
    <name type="scientific">Vibrio agarilyticus</name>
    <dbReference type="NCBI Taxonomy" id="2726741"/>
    <lineage>
        <taxon>Bacteria</taxon>
        <taxon>Pseudomonadati</taxon>
        <taxon>Pseudomonadota</taxon>
        <taxon>Gammaproteobacteria</taxon>
        <taxon>Vibrionales</taxon>
        <taxon>Vibrionaceae</taxon>
        <taxon>Vibrio</taxon>
    </lineage>
</organism>
<sequence>MSTLEYIIWQTLGLAAVPVIFLSGFIAVAAISLWVLSLSKDKSSTDDAVE</sequence>
<evidence type="ECO:0000313" key="2">
    <source>
        <dbReference type="EMBL" id="NLS11341.1"/>
    </source>
</evidence>
<accession>A0A7X8TMP1</accession>
<dbReference type="InterPro" id="IPR014175">
    <property type="entry name" value="CHP02808"/>
</dbReference>
<dbReference type="EMBL" id="JABAIK010000001">
    <property type="protein sequence ID" value="NLS11341.1"/>
    <property type="molecule type" value="Genomic_DNA"/>
</dbReference>
<dbReference type="AlphaFoldDB" id="A0A7X8TMP1"/>